<dbReference type="PANTHER" id="PTHR47237">
    <property type="entry name" value="SLL0310 PROTEIN"/>
    <property type="match status" value="1"/>
</dbReference>
<dbReference type="Pfam" id="PF00583">
    <property type="entry name" value="Acetyltransf_1"/>
    <property type="match status" value="1"/>
</dbReference>
<dbReference type="RefSeq" id="WP_258813786.1">
    <property type="nucleotide sequence ID" value="NZ_JANUGU010000009.1"/>
</dbReference>
<dbReference type="CDD" id="cd04301">
    <property type="entry name" value="NAT_SF"/>
    <property type="match status" value="1"/>
</dbReference>
<comment type="caution">
    <text evidence="2">The sequence shown here is derived from an EMBL/GenBank/DDBJ whole genome shotgun (WGS) entry which is preliminary data.</text>
</comment>
<keyword evidence="2" id="KW-0012">Acyltransferase</keyword>
<keyword evidence="3" id="KW-1185">Reference proteome</keyword>
<evidence type="ECO:0000313" key="2">
    <source>
        <dbReference type="EMBL" id="MCS0660592.1"/>
    </source>
</evidence>
<evidence type="ECO:0000313" key="3">
    <source>
        <dbReference type="Proteomes" id="UP001204621"/>
    </source>
</evidence>
<dbReference type="PANTHER" id="PTHR47237:SF2">
    <property type="entry name" value="BLL4206 PROTEIN"/>
    <property type="match status" value="1"/>
</dbReference>
<reference evidence="2 3" key="1">
    <citation type="submission" date="2022-08" db="EMBL/GenBank/DDBJ databases">
        <title>Reclassification of Massilia species as members of the genera Telluria, Duganella, Pseudoduganella, Mokoshia gen. nov. and Zemynaea gen. nov. using orthogonal and non-orthogonal genome-based approaches.</title>
        <authorList>
            <person name="Bowman J.P."/>
        </authorList>
    </citation>
    <scope>NUCLEOTIDE SEQUENCE [LARGE SCALE GENOMIC DNA]</scope>
    <source>
        <strain evidence="2 3">JCM 31606</strain>
    </source>
</reference>
<dbReference type="InterPro" id="IPR041496">
    <property type="entry name" value="YitH/HolE_GNAT"/>
</dbReference>
<sequence>MLTQTGSTAVNYRRMNEGDIPTAHALSQAVRWPHRAEDWQFVLRVGSGYVAEQDGAVIGTGLCWKQGEHHASLGMIIVSPEHQGKGIGRELMRLLLEELGDRCVLLNATAAGQPLYERMGFAAIGTLCQHQGTLAAIAPVALDGGARVRPAGPEDLPAMIALANGATGMRRDALVRALAGMGQVSMLERDGMPLGFSIMRQFGRGHVIGPLVAPDVDGAKALIAHWSGAYAGTFVRIDISGAAGLGAWLEAAGLAQVDTAVIMARNGLPRRDGSAAQFAIINQALC</sequence>
<dbReference type="Gene3D" id="3.40.630.90">
    <property type="match status" value="1"/>
</dbReference>
<evidence type="ECO:0000259" key="1">
    <source>
        <dbReference type="PROSITE" id="PS51186"/>
    </source>
</evidence>
<dbReference type="InterPro" id="IPR016181">
    <property type="entry name" value="Acyl_CoA_acyltransferase"/>
</dbReference>
<dbReference type="PROSITE" id="PS51186">
    <property type="entry name" value="GNAT"/>
    <property type="match status" value="1"/>
</dbReference>
<name>A0ABT2D2Y8_9BURK</name>
<keyword evidence="2" id="KW-0808">Transferase</keyword>
<feature type="domain" description="N-acetyltransferase" evidence="1">
    <location>
        <begin position="10"/>
        <end position="143"/>
    </location>
</feature>
<dbReference type="EC" id="2.3.1.-" evidence="2"/>
<dbReference type="Gene3D" id="3.40.630.30">
    <property type="match status" value="1"/>
</dbReference>
<gene>
    <name evidence="2" type="ORF">NX778_21175</name>
</gene>
<dbReference type="InterPro" id="IPR000182">
    <property type="entry name" value="GNAT_dom"/>
</dbReference>
<dbReference type="Pfam" id="PF18014">
    <property type="entry name" value="Acetyltransf_18"/>
    <property type="match status" value="1"/>
</dbReference>
<dbReference type="EMBL" id="JANUGU010000009">
    <property type="protein sequence ID" value="MCS0660592.1"/>
    <property type="molecule type" value="Genomic_DNA"/>
</dbReference>
<accession>A0ABT2D2Y8</accession>
<proteinExistence type="predicted"/>
<dbReference type="InterPro" id="IPR052729">
    <property type="entry name" value="Acyl/Acetyltrans_Enzymes"/>
</dbReference>
<dbReference type="SUPFAM" id="SSF55729">
    <property type="entry name" value="Acyl-CoA N-acyltransferases (Nat)"/>
    <property type="match status" value="1"/>
</dbReference>
<protein>
    <submittedName>
        <fullName evidence="2">GNAT family N-acetyltransferase</fullName>
        <ecNumber evidence="2">2.3.1.-</ecNumber>
    </submittedName>
</protein>
<dbReference type="GO" id="GO:0016746">
    <property type="term" value="F:acyltransferase activity"/>
    <property type="evidence" value="ECO:0007669"/>
    <property type="project" value="UniProtKB-KW"/>
</dbReference>
<organism evidence="2 3">
    <name type="scientific">Massilia terrae</name>
    <dbReference type="NCBI Taxonomy" id="1811224"/>
    <lineage>
        <taxon>Bacteria</taxon>
        <taxon>Pseudomonadati</taxon>
        <taxon>Pseudomonadota</taxon>
        <taxon>Betaproteobacteria</taxon>
        <taxon>Burkholderiales</taxon>
        <taxon>Oxalobacteraceae</taxon>
        <taxon>Telluria group</taxon>
        <taxon>Massilia</taxon>
    </lineage>
</organism>
<dbReference type="Proteomes" id="UP001204621">
    <property type="component" value="Unassembled WGS sequence"/>
</dbReference>